<organism evidence="2 3">
    <name type="scientific">Cercospora kikuchii</name>
    <dbReference type="NCBI Taxonomy" id="84275"/>
    <lineage>
        <taxon>Eukaryota</taxon>
        <taxon>Fungi</taxon>
        <taxon>Dikarya</taxon>
        <taxon>Ascomycota</taxon>
        <taxon>Pezizomycotina</taxon>
        <taxon>Dothideomycetes</taxon>
        <taxon>Dothideomycetidae</taxon>
        <taxon>Mycosphaerellales</taxon>
        <taxon>Mycosphaerellaceae</taxon>
        <taxon>Cercospora</taxon>
    </lineage>
</organism>
<keyword evidence="1" id="KW-0472">Membrane</keyword>
<reference evidence="2 3" key="1">
    <citation type="submission" date="2021-01" db="EMBL/GenBank/DDBJ databases">
        <title>Cercospora kikuchii MAFF 305040 whole genome shotgun sequence.</title>
        <authorList>
            <person name="Kashiwa T."/>
            <person name="Suzuki T."/>
        </authorList>
    </citation>
    <scope>NUCLEOTIDE SEQUENCE [LARGE SCALE GENOMIC DNA]</scope>
    <source>
        <strain evidence="2 3">MAFF 305040</strain>
    </source>
</reference>
<dbReference type="Proteomes" id="UP000825890">
    <property type="component" value="Unassembled WGS sequence"/>
</dbReference>
<feature type="transmembrane region" description="Helical" evidence="1">
    <location>
        <begin position="131"/>
        <end position="155"/>
    </location>
</feature>
<feature type="transmembrane region" description="Helical" evidence="1">
    <location>
        <begin position="608"/>
        <end position="634"/>
    </location>
</feature>
<dbReference type="AlphaFoldDB" id="A0A9P3FGZ7"/>
<protein>
    <submittedName>
        <fullName evidence="2">Uncharacterized protein</fullName>
    </submittedName>
</protein>
<dbReference type="RefSeq" id="XP_044658154.1">
    <property type="nucleotide sequence ID" value="XM_044802219.1"/>
</dbReference>
<feature type="transmembrane region" description="Helical" evidence="1">
    <location>
        <begin position="55"/>
        <end position="77"/>
    </location>
</feature>
<keyword evidence="1" id="KW-0812">Transmembrane</keyword>
<dbReference type="GeneID" id="68292459"/>
<evidence type="ECO:0000313" key="2">
    <source>
        <dbReference type="EMBL" id="GIZ43667.1"/>
    </source>
</evidence>
<comment type="caution">
    <text evidence="2">The sequence shown here is derived from an EMBL/GenBank/DDBJ whole genome shotgun (WGS) entry which is preliminary data.</text>
</comment>
<name>A0A9P3FGZ7_9PEZI</name>
<gene>
    <name evidence="2" type="ORF">CKM354_000688400</name>
</gene>
<accession>A0A9P3FGZ7</accession>
<keyword evidence="1" id="KW-1133">Transmembrane helix</keyword>
<dbReference type="OrthoDB" id="3540210at2759"/>
<evidence type="ECO:0000313" key="3">
    <source>
        <dbReference type="Proteomes" id="UP000825890"/>
    </source>
</evidence>
<dbReference type="EMBL" id="BOLY01000004">
    <property type="protein sequence ID" value="GIZ43667.1"/>
    <property type="molecule type" value="Genomic_DNA"/>
</dbReference>
<proteinExistence type="predicted"/>
<sequence length="729" mass="81502">MQSLSQLQERRYPSYTPYRRIEKMIAEEAVYEGFWINWTDGLYRGSTLTMDKRTAASLVAFLALYVTLTGTHFWQLLCWITFRLRSAGEHPALQDDPLQTLLRNSESSTAATIEFGYALWQWRRQAQRRNLLRTTIGVHASAVIIMVGFFAASIFSSKITNTKSDVLLRQDTCGYWTKLAKSGDDYGDNIVRVSDWEGQRSVNWADSSLLTQYCARHGELSTCVAPGRAFVRWNSSMHSDCPFTGISCASQTLILDSGLVDSSHHLGINAPKRDRVAFRKQLTCSPINAEDRTRKYAQSNYTQLWPPEMTSNSDESILAWLEPEIFNCNRSQIYNASLFDAIFLGSSNFDLGMEATFVQNEALWMNYHSGRTKGSGEAYGVQVQQHVPGGPEALDKSYNRFVPTAGLSRNQSTTLLMFLMNGYTYSAGPVHDPWFKTTNSHTIPHIAYSGATYETWFAEYDTIGTLACFEDDEICNPALGICSPVNPYGSSLSGDLMELLRLSEKQGSTLRRVTDALAKSAFGDMVVELNGASMLARRRSFDNTGSSLPANQWVLELQQWFSTSLVATEIAAKQFVTGYGNEAYNRYVSPPTADESWMCQNQVTTSTAYSSFSVLGLGIIVALGALIVLMNLFIEPIMLRVPCTTKWATKQKVISAAWQMSELLSLHDLIHSAEMTHSNYNSNDRCTSSCGSYTSDSVMKTENKQCFAIVQLIHAEAQLQRAKSYALDE</sequence>
<keyword evidence="3" id="KW-1185">Reference proteome</keyword>
<evidence type="ECO:0000256" key="1">
    <source>
        <dbReference type="SAM" id="Phobius"/>
    </source>
</evidence>